<proteinExistence type="predicted"/>
<protein>
    <submittedName>
        <fullName evidence="2">Uncharacterized protein</fullName>
    </submittedName>
</protein>
<dbReference type="AlphaFoldDB" id="A0A8X6P2T6"/>
<organism evidence="2 3">
    <name type="scientific">Nephila pilipes</name>
    <name type="common">Giant wood spider</name>
    <name type="synonym">Nephila maculata</name>
    <dbReference type="NCBI Taxonomy" id="299642"/>
    <lineage>
        <taxon>Eukaryota</taxon>
        <taxon>Metazoa</taxon>
        <taxon>Ecdysozoa</taxon>
        <taxon>Arthropoda</taxon>
        <taxon>Chelicerata</taxon>
        <taxon>Arachnida</taxon>
        <taxon>Araneae</taxon>
        <taxon>Araneomorphae</taxon>
        <taxon>Entelegynae</taxon>
        <taxon>Araneoidea</taxon>
        <taxon>Nephilidae</taxon>
        <taxon>Nephila</taxon>
    </lineage>
</organism>
<evidence type="ECO:0000256" key="1">
    <source>
        <dbReference type="SAM" id="MobiDB-lite"/>
    </source>
</evidence>
<name>A0A8X6P2T6_NEPPI</name>
<comment type="caution">
    <text evidence="2">The sequence shown here is derived from an EMBL/GenBank/DDBJ whole genome shotgun (WGS) entry which is preliminary data.</text>
</comment>
<gene>
    <name evidence="2" type="ORF">NPIL_24851</name>
</gene>
<evidence type="ECO:0000313" key="2">
    <source>
        <dbReference type="EMBL" id="GFT45340.1"/>
    </source>
</evidence>
<keyword evidence="3" id="KW-1185">Reference proteome</keyword>
<reference evidence="2" key="1">
    <citation type="submission" date="2020-08" db="EMBL/GenBank/DDBJ databases">
        <title>Multicomponent nature underlies the extraordinary mechanical properties of spider dragline silk.</title>
        <authorList>
            <person name="Kono N."/>
            <person name="Nakamura H."/>
            <person name="Mori M."/>
            <person name="Yoshida Y."/>
            <person name="Ohtoshi R."/>
            <person name="Malay A.D."/>
            <person name="Moran D.A.P."/>
            <person name="Tomita M."/>
            <person name="Numata K."/>
            <person name="Arakawa K."/>
        </authorList>
    </citation>
    <scope>NUCLEOTIDE SEQUENCE</scope>
</reference>
<sequence length="73" mass="8192">MIQEVGAIPGCVSPRPQPLKARSPTEEAPRALALLRNSPNSRTIRTTYVQSERLKQQNIFYTYAEDITKGFGE</sequence>
<dbReference type="EMBL" id="BMAW01110891">
    <property type="protein sequence ID" value="GFT45340.1"/>
    <property type="molecule type" value="Genomic_DNA"/>
</dbReference>
<accession>A0A8X6P2T6</accession>
<evidence type="ECO:0000313" key="3">
    <source>
        <dbReference type="Proteomes" id="UP000887013"/>
    </source>
</evidence>
<dbReference type="Proteomes" id="UP000887013">
    <property type="component" value="Unassembled WGS sequence"/>
</dbReference>
<feature type="region of interest" description="Disordered" evidence="1">
    <location>
        <begin position="1"/>
        <end position="27"/>
    </location>
</feature>